<dbReference type="Proteomes" id="UP000236664">
    <property type="component" value="Unassembled WGS sequence"/>
</dbReference>
<proteinExistence type="predicted"/>
<evidence type="ECO:0000256" key="1">
    <source>
        <dbReference type="SAM" id="Phobius"/>
    </source>
</evidence>
<reference evidence="2 3" key="1">
    <citation type="submission" date="2017-06" db="EMBL/GenBank/DDBJ databases">
        <title>Genome of Fusarium nygamai isolate CS10214.</title>
        <authorList>
            <person name="Gardiner D.M."/>
            <person name="Obanor F."/>
            <person name="Kazan K."/>
        </authorList>
    </citation>
    <scope>NUCLEOTIDE SEQUENCE [LARGE SCALE GENOMIC DNA]</scope>
    <source>
        <strain evidence="2 3">CS10214</strain>
    </source>
</reference>
<keyword evidence="1" id="KW-0812">Transmembrane</keyword>
<name>A0A2K0W4W5_GIBNY</name>
<keyword evidence="3" id="KW-1185">Reference proteome</keyword>
<evidence type="ECO:0000313" key="3">
    <source>
        <dbReference type="Proteomes" id="UP000236664"/>
    </source>
</evidence>
<accession>A0A2K0W4W5</accession>
<gene>
    <name evidence="2" type="ORF">FNYG_09198</name>
</gene>
<dbReference type="AlphaFoldDB" id="A0A2K0W4W5"/>
<dbReference type="EMBL" id="MTQA01000127">
    <property type="protein sequence ID" value="PNP77322.1"/>
    <property type="molecule type" value="Genomic_DNA"/>
</dbReference>
<keyword evidence="1" id="KW-1133">Transmembrane helix</keyword>
<sequence>MVSIIVIIVIVIVIVIMAVTVAAVTHIHRPSFASYTVSVPAPPL</sequence>
<evidence type="ECO:0000313" key="2">
    <source>
        <dbReference type="EMBL" id="PNP77322.1"/>
    </source>
</evidence>
<organism evidence="2 3">
    <name type="scientific">Gibberella nygamai</name>
    <name type="common">Bean root rot disease fungus</name>
    <name type="synonym">Fusarium nygamai</name>
    <dbReference type="NCBI Taxonomy" id="42673"/>
    <lineage>
        <taxon>Eukaryota</taxon>
        <taxon>Fungi</taxon>
        <taxon>Dikarya</taxon>
        <taxon>Ascomycota</taxon>
        <taxon>Pezizomycotina</taxon>
        <taxon>Sordariomycetes</taxon>
        <taxon>Hypocreomycetidae</taxon>
        <taxon>Hypocreales</taxon>
        <taxon>Nectriaceae</taxon>
        <taxon>Fusarium</taxon>
        <taxon>Fusarium fujikuroi species complex</taxon>
    </lineage>
</organism>
<keyword evidence="1" id="KW-0472">Membrane</keyword>
<protein>
    <submittedName>
        <fullName evidence="2">Uncharacterized protein</fullName>
    </submittedName>
</protein>
<comment type="caution">
    <text evidence="2">The sequence shown here is derived from an EMBL/GenBank/DDBJ whole genome shotgun (WGS) entry which is preliminary data.</text>
</comment>
<feature type="transmembrane region" description="Helical" evidence="1">
    <location>
        <begin position="6"/>
        <end position="25"/>
    </location>
</feature>